<dbReference type="PANTHER" id="PTHR37406">
    <property type="entry name" value="T4-TYPE LYSOZYME 1-RELATED"/>
    <property type="match status" value="1"/>
</dbReference>
<dbReference type="AlphaFoldDB" id="A0A381VSI5"/>
<dbReference type="GO" id="GO:0042742">
    <property type="term" value="P:defense response to bacterium"/>
    <property type="evidence" value="ECO:0007669"/>
    <property type="project" value="UniProtKB-KW"/>
</dbReference>
<dbReference type="GO" id="GO:0003796">
    <property type="term" value="F:lysozyme activity"/>
    <property type="evidence" value="ECO:0007669"/>
    <property type="project" value="InterPro"/>
</dbReference>
<evidence type="ECO:0000256" key="2">
    <source>
        <dbReference type="ARBA" id="ARBA00022638"/>
    </source>
</evidence>
<sequence length="130" mass="15041">VLEIYEDSLGLKTLGVGHLIQPDDHEYDQPVGTPVSQDTVDGYYEIDFHTHLVETQHLVDDFDELPENIQHVLVNMCFNLGATRLSRFRKMLGCANRHEWKEMAVEMEDSRWFGQVGRRSLELQELVLNA</sequence>
<dbReference type="Gene3D" id="1.10.530.40">
    <property type="match status" value="1"/>
</dbReference>
<dbReference type="EMBL" id="UINC01009650">
    <property type="protein sequence ID" value="SVA43235.1"/>
    <property type="molecule type" value="Genomic_DNA"/>
</dbReference>
<accession>A0A381VSI5</accession>
<name>A0A381VSI5_9ZZZZ</name>
<dbReference type="Pfam" id="PF00959">
    <property type="entry name" value="Phage_lysozyme"/>
    <property type="match status" value="1"/>
</dbReference>
<organism evidence="3">
    <name type="scientific">marine metagenome</name>
    <dbReference type="NCBI Taxonomy" id="408172"/>
    <lineage>
        <taxon>unclassified sequences</taxon>
        <taxon>metagenomes</taxon>
        <taxon>ecological metagenomes</taxon>
    </lineage>
</organism>
<feature type="non-terminal residue" evidence="3">
    <location>
        <position position="1"/>
    </location>
</feature>
<protein>
    <recommendedName>
        <fullName evidence="4">Lysozyme</fullName>
    </recommendedName>
</protein>
<dbReference type="InterPro" id="IPR002196">
    <property type="entry name" value="Glyco_hydro_24"/>
</dbReference>
<dbReference type="GO" id="GO:0031640">
    <property type="term" value="P:killing of cells of another organism"/>
    <property type="evidence" value="ECO:0007669"/>
    <property type="project" value="UniProtKB-KW"/>
</dbReference>
<dbReference type="InterPro" id="IPR023347">
    <property type="entry name" value="Lysozyme_dom_sf"/>
</dbReference>
<gene>
    <name evidence="3" type="ORF">METZ01_LOCUS96089</name>
</gene>
<dbReference type="GO" id="GO:0016998">
    <property type="term" value="P:cell wall macromolecule catabolic process"/>
    <property type="evidence" value="ECO:0007669"/>
    <property type="project" value="InterPro"/>
</dbReference>
<dbReference type="InterPro" id="IPR052619">
    <property type="entry name" value="Phage_lysozyme-like"/>
</dbReference>
<evidence type="ECO:0000313" key="3">
    <source>
        <dbReference type="EMBL" id="SVA43235.1"/>
    </source>
</evidence>
<evidence type="ECO:0008006" key="4">
    <source>
        <dbReference type="Google" id="ProtNLM"/>
    </source>
</evidence>
<keyword evidence="2" id="KW-0081">Bacteriolytic enzyme</keyword>
<proteinExistence type="predicted"/>
<dbReference type="GO" id="GO:0009253">
    <property type="term" value="P:peptidoglycan catabolic process"/>
    <property type="evidence" value="ECO:0007669"/>
    <property type="project" value="InterPro"/>
</dbReference>
<dbReference type="PANTHER" id="PTHR37406:SF1">
    <property type="entry name" value="T4-TYPE LYSOZYME 1-RELATED"/>
    <property type="match status" value="1"/>
</dbReference>
<reference evidence="3" key="1">
    <citation type="submission" date="2018-05" db="EMBL/GenBank/DDBJ databases">
        <authorList>
            <person name="Lanie J.A."/>
            <person name="Ng W.-L."/>
            <person name="Kazmierczak K.M."/>
            <person name="Andrzejewski T.M."/>
            <person name="Davidsen T.M."/>
            <person name="Wayne K.J."/>
            <person name="Tettelin H."/>
            <person name="Glass J.I."/>
            <person name="Rusch D."/>
            <person name="Podicherti R."/>
            <person name="Tsui H.-C.T."/>
            <person name="Winkler M.E."/>
        </authorList>
    </citation>
    <scope>NUCLEOTIDE SEQUENCE</scope>
</reference>
<dbReference type="SUPFAM" id="SSF53955">
    <property type="entry name" value="Lysozyme-like"/>
    <property type="match status" value="1"/>
</dbReference>
<evidence type="ECO:0000256" key="1">
    <source>
        <dbReference type="ARBA" id="ARBA00022529"/>
    </source>
</evidence>
<dbReference type="InterPro" id="IPR023346">
    <property type="entry name" value="Lysozyme-like_dom_sf"/>
</dbReference>
<keyword evidence="1" id="KW-0929">Antimicrobial</keyword>